<dbReference type="InterPro" id="IPR002541">
    <property type="entry name" value="Cyt_c_assembly"/>
</dbReference>
<reference evidence="9" key="1">
    <citation type="submission" date="2016-10" db="EMBL/GenBank/DDBJ databases">
        <authorList>
            <person name="Varghese N."/>
            <person name="Submissions S."/>
        </authorList>
    </citation>
    <scope>NUCLEOTIDE SEQUENCE [LARGE SCALE GENOMIC DNA]</scope>
    <source>
        <strain evidence="9">IBRC-M 10761</strain>
    </source>
</reference>
<dbReference type="GO" id="GO:0005886">
    <property type="term" value="C:plasma membrane"/>
    <property type="evidence" value="ECO:0007669"/>
    <property type="project" value="TreeGrafter"/>
</dbReference>
<accession>A0A1H6WZ15</accession>
<evidence type="ECO:0000256" key="3">
    <source>
        <dbReference type="ARBA" id="ARBA00022748"/>
    </source>
</evidence>
<evidence type="ECO:0000256" key="1">
    <source>
        <dbReference type="ARBA" id="ARBA00004141"/>
    </source>
</evidence>
<dbReference type="OrthoDB" id="9814290at2"/>
<keyword evidence="3" id="KW-0201">Cytochrome c-type biogenesis</keyword>
<name>A0A1H6WZ15_9BACT</name>
<organism evidence="8 9">
    <name type="scientific">Cyclobacterium xiamenense</name>
    <dbReference type="NCBI Taxonomy" id="1297121"/>
    <lineage>
        <taxon>Bacteria</taxon>
        <taxon>Pseudomonadati</taxon>
        <taxon>Bacteroidota</taxon>
        <taxon>Cytophagia</taxon>
        <taxon>Cytophagales</taxon>
        <taxon>Cyclobacteriaceae</taxon>
        <taxon>Cyclobacterium</taxon>
    </lineage>
</organism>
<dbReference type="AlphaFoldDB" id="A0A1H6WZ15"/>
<dbReference type="Proteomes" id="UP000199403">
    <property type="component" value="Unassembled WGS sequence"/>
</dbReference>
<feature type="domain" description="Cytochrome c assembly protein" evidence="7">
    <location>
        <begin position="12"/>
        <end position="159"/>
    </location>
</feature>
<sequence>MKTYWWKILAILLLAYTIVAGLLIEVPRLPILNETIRALFFHVTMWFGMLLMLMVSVYYGVKHLRTGELRYDDLAVEFTNTAILFGVVGISTGMIWAKFTWGDYWTNDPKLNASAIGLLMYFAYLVLRNSLTDVYQRAKISAVYSIFAFAAFIPLIFILPRLTDSLHPGNGGNPGFNAYDMDSKLRTVFYPAIIGWTLLGAWISTLRVRYRRLERKLEDHLINQ</sequence>
<gene>
    <name evidence="8" type="ORF">SAMN05192553_102909</name>
</gene>
<evidence type="ECO:0000256" key="4">
    <source>
        <dbReference type="ARBA" id="ARBA00022989"/>
    </source>
</evidence>
<feature type="transmembrane region" description="Helical" evidence="6">
    <location>
        <begin position="188"/>
        <end position="206"/>
    </location>
</feature>
<evidence type="ECO:0000256" key="5">
    <source>
        <dbReference type="ARBA" id="ARBA00023136"/>
    </source>
</evidence>
<proteinExistence type="predicted"/>
<evidence type="ECO:0000313" key="8">
    <source>
        <dbReference type="EMBL" id="SEJ20514.1"/>
    </source>
</evidence>
<protein>
    <submittedName>
        <fullName evidence="8">Heme exporter protein C</fullName>
    </submittedName>
</protein>
<dbReference type="GO" id="GO:0017004">
    <property type="term" value="P:cytochrome complex assembly"/>
    <property type="evidence" value="ECO:0007669"/>
    <property type="project" value="UniProtKB-KW"/>
</dbReference>
<keyword evidence="5 6" id="KW-0472">Membrane</keyword>
<evidence type="ECO:0000256" key="6">
    <source>
        <dbReference type="SAM" id="Phobius"/>
    </source>
</evidence>
<keyword evidence="2 6" id="KW-0812">Transmembrane</keyword>
<dbReference type="PANTHER" id="PTHR30071">
    <property type="entry name" value="HEME EXPORTER PROTEIN C"/>
    <property type="match status" value="1"/>
</dbReference>
<keyword evidence="4 6" id="KW-1133">Transmembrane helix</keyword>
<dbReference type="EMBL" id="FNZH01000002">
    <property type="protein sequence ID" value="SEJ20514.1"/>
    <property type="molecule type" value="Genomic_DNA"/>
</dbReference>
<dbReference type="GO" id="GO:0020037">
    <property type="term" value="F:heme binding"/>
    <property type="evidence" value="ECO:0007669"/>
    <property type="project" value="InterPro"/>
</dbReference>
<feature type="transmembrane region" description="Helical" evidence="6">
    <location>
        <begin position="39"/>
        <end position="61"/>
    </location>
</feature>
<dbReference type="STRING" id="1416801.SAMN05192553_102909"/>
<keyword evidence="9" id="KW-1185">Reference proteome</keyword>
<comment type="subcellular location">
    <subcellularLocation>
        <location evidence="1">Membrane</location>
        <topology evidence="1">Multi-pass membrane protein</topology>
    </subcellularLocation>
</comment>
<evidence type="ECO:0000313" key="9">
    <source>
        <dbReference type="Proteomes" id="UP000199403"/>
    </source>
</evidence>
<dbReference type="InterPro" id="IPR045062">
    <property type="entry name" value="Cyt_c_biogenesis_CcsA/CcmC"/>
</dbReference>
<feature type="transmembrane region" description="Helical" evidence="6">
    <location>
        <begin position="139"/>
        <end position="159"/>
    </location>
</feature>
<feature type="transmembrane region" description="Helical" evidence="6">
    <location>
        <begin position="111"/>
        <end position="127"/>
    </location>
</feature>
<dbReference type="PANTHER" id="PTHR30071:SF1">
    <property type="entry name" value="CYTOCHROME B_B6 PROTEIN-RELATED"/>
    <property type="match status" value="1"/>
</dbReference>
<evidence type="ECO:0000256" key="2">
    <source>
        <dbReference type="ARBA" id="ARBA00022692"/>
    </source>
</evidence>
<evidence type="ECO:0000259" key="7">
    <source>
        <dbReference type="Pfam" id="PF01578"/>
    </source>
</evidence>
<dbReference type="RefSeq" id="WP_092172538.1">
    <property type="nucleotide sequence ID" value="NZ_FNZH01000002.1"/>
</dbReference>
<dbReference type="Pfam" id="PF01578">
    <property type="entry name" value="Cytochrom_C_asm"/>
    <property type="match status" value="1"/>
</dbReference>
<feature type="transmembrane region" description="Helical" evidence="6">
    <location>
        <begin position="82"/>
        <end position="99"/>
    </location>
</feature>